<gene>
    <name evidence="1" type="ORF">ACFQ2T_12780</name>
</gene>
<accession>A0ABW3PGK7</accession>
<evidence type="ECO:0000313" key="2">
    <source>
        <dbReference type="Proteomes" id="UP001597206"/>
    </source>
</evidence>
<dbReference type="RefSeq" id="WP_379035009.1">
    <property type="nucleotide sequence ID" value="NZ_JBHTLN010000002.1"/>
</dbReference>
<comment type="caution">
    <text evidence="1">The sequence shown here is derived from an EMBL/GenBank/DDBJ whole genome shotgun (WGS) entry which is preliminary data.</text>
</comment>
<dbReference type="Pfam" id="PF11684">
    <property type="entry name" value="DUF3280"/>
    <property type="match status" value="1"/>
</dbReference>
<name>A0ABW3PGK7_9PROT</name>
<dbReference type="EMBL" id="JBHTLN010000002">
    <property type="protein sequence ID" value="MFD1123388.1"/>
    <property type="molecule type" value="Genomic_DNA"/>
</dbReference>
<dbReference type="Proteomes" id="UP001597206">
    <property type="component" value="Unassembled WGS sequence"/>
</dbReference>
<evidence type="ECO:0000313" key="1">
    <source>
        <dbReference type="EMBL" id="MFD1123388.1"/>
    </source>
</evidence>
<organism evidence="1 2">
    <name type="scientific">Methylophilus flavus</name>
    <dbReference type="NCBI Taxonomy" id="640084"/>
    <lineage>
        <taxon>Bacteria</taxon>
        <taxon>Pseudomonadati</taxon>
        <taxon>Pseudomonadota</taxon>
        <taxon>Betaproteobacteria</taxon>
        <taxon>Nitrosomonadales</taxon>
        <taxon>Methylophilaceae</taxon>
        <taxon>Methylophilus</taxon>
    </lineage>
</organism>
<protein>
    <submittedName>
        <fullName evidence="1">DUF2380 domain-containing protein</fullName>
    </submittedName>
</protein>
<sequence>MKYIILNLFLSLTILLASGEGVAEESLPKIVVLAFQLDDRTGLPNAPEELIRIELLTSTFKNQLSNKGLTIIPSSVKVQDEINKNSPSYLYENVETAADLNKDTNADYLVIGVAFKPTYLFVYPRLLIVDMKTKKVVMSKYAQLESSWLDQNTTIRTAEKLAETVKERLDLLTEKTVEKMRKLP</sequence>
<dbReference type="InterPro" id="IPR021698">
    <property type="entry name" value="DUF3280"/>
</dbReference>
<keyword evidence="2" id="KW-1185">Reference proteome</keyword>
<reference evidence="2" key="1">
    <citation type="journal article" date="2019" name="Int. J. Syst. Evol. Microbiol.">
        <title>The Global Catalogue of Microorganisms (GCM) 10K type strain sequencing project: providing services to taxonomists for standard genome sequencing and annotation.</title>
        <authorList>
            <consortium name="The Broad Institute Genomics Platform"/>
            <consortium name="The Broad Institute Genome Sequencing Center for Infectious Disease"/>
            <person name="Wu L."/>
            <person name="Ma J."/>
        </authorList>
    </citation>
    <scope>NUCLEOTIDE SEQUENCE [LARGE SCALE GENOMIC DNA]</scope>
    <source>
        <strain evidence="2">CCUG 58411</strain>
    </source>
</reference>
<proteinExistence type="predicted"/>